<keyword evidence="5" id="KW-0472">Membrane</keyword>
<keyword evidence="3 4" id="KW-0620">Polyamine biosynthesis</keyword>
<feature type="transmembrane region" description="Helical" evidence="5">
    <location>
        <begin position="418"/>
        <end position="437"/>
    </location>
</feature>
<dbReference type="GO" id="GO:0006596">
    <property type="term" value="P:polyamine biosynthetic process"/>
    <property type="evidence" value="ECO:0007669"/>
    <property type="project" value="UniProtKB-UniRule"/>
</dbReference>
<feature type="transmembrane region" description="Helical" evidence="5">
    <location>
        <begin position="113"/>
        <end position="135"/>
    </location>
</feature>
<accession>A0A8J7TMH7</accession>
<dbReference type="Gene3D" id="3.40.50.150">
    <property type="entry name" value="Vaccinia Virus protein VP39"/>
    <property type="match status" value="1"/>
</dbReference>
<feature type="domain" description="PABS" evidence="6">
    <location>
        <begin position="562"/>
        <end position="671"/>
    </location>
</feature>
<sequence>MSENNKESNNHKQYKRLALVFFLSGMSSLLYQVSWQRILTIAYGVGSVSITLIVTIFMLGLGLGALLGGELASRYSAKSGRLYFCFELILGLYGLLSLPILQFLGQTTSGAPIHLYGLLISLFLAIPTILMGATLPLLVESESREGREIGETVGELYCTNTLGACAGSLVSAYFLISIWGLDTAIYCASATNFILSAIFYPFLKRQEARLKLATEVNANGNAKDNAKDGSKDDLRATKAASADSHKASAIYLLAFVSGFVAIGLELCWFRTIEILVKSSPYAFASVLGVYLFGLAAGGGFIGKHIEKAKKIGQTKLYLLLQLGIALYVLVSYSLLNTHQLHALMRLSDMQELHPSFSLEIFQNLKSFSEGWFAWFDIAIWPSYFMLLPTFAMGASFPLLSSITAGIDKSDGKTVSRAYFVNVMGNVLGGLCTGFLFFNILGTASSVLALCCILVAVFGFAYLKHVDFKLRLTAKHLLLFLPLLLLLRYPSNEKLMNQMHYKPDGECTTYLQEGSSCVSMAYERDDSVWHWINGLAHGGRLPHMFGYYNRALEALSFAGKESNILVIGYGTGSIVEAVLRSPKVEKVTVVELNQEVMTNLKKMDQFKKLLQDKRIELVIDDGRRYLYRSKEKFDVVLMDPLRSSTAYSNNIYSAEFFKLVADHLNKQGILMVWLDNMTVIPKTIASQFNHVKLYKSFCLASPDAFCPKSLHDQRHAELLNNFSQEEVKKIGAEEELLGDENHIKENSASFGINTDLKPVTEYHLWH</sequence>
<feature type="transmembrane region" description="Helical" evidence="5">
    <location>
        <begin position="16"/>
        <end position="35"/>
    </location>
</feature>
<comment type="similarity">
    <text evidence="1">Belongs to the spermidine/spermine synthase family.</text>
</comment>
<dbReference type="GO" id="GO:0022857">
    <property type="term" value="F:transmembrane transporter activity"/>
    <property type="evidence" value="ECO:0007669"/>
    <property type="project" value="InterPro"/>
</dbReference>
<dbReference type="GO" id="GO:0016740">
    <property type="term" value="F:transferase activity"/>
    <property type="evidence" value="ECO:0007669"/>
    <property type="project" value="UniProtKB-UniRule"/>
</dbReference>
<keyword evidence="5" id="KW-1133">Transmembrane helix</keyword>
<keyword evidence="5" id="KW-0812">Transmembrane</keyword>
<dbReference type="InterPro" id="IPR030374">
    <property type="entry name" value="PABS"/>
</dbReference>
<evidence type="ECO:0000259" key="6">
    <source>
        <dbReference type="PROSITE" id="PS51006"/>
    </source>
</evidence>
<name>A0A8J7TMH7_9BACT</name>
<comment type="caution">
    <text evidence="7">The sequence shown here is derived from an EMBL/GenBank/DDBJ whole genome shotgun (WGS) entry which is preliminary data.</text>
</comment>
<feature type="transmembrane region" description="Helical" evidence="5">
    <location>
        <begin position="314"/>
        <end position="335"/>
    </location>
</feature>
<feature type="transmembrane region" description="Helical" evidence="5">
    <location>
        <begin position="183"/>
        <end position="203"/>
    </location>
</feature>
<evidence type="ECO:0000256" key="5">
    <source>
        <dbReference type="SAM" id="Phobius"/>
    </source>
</evidence>
<dbReference type="SUPFAM" id="SSF53335">
    <property type="entry name" value="S-adenosyl-L-methionine-dependent methyltransferases"/>
    <property type="match status" value="1"/>
</dbReference>
<dbReference type="AlphaFoldDB" id="A0A8J7TMH7"/>
<evidence type="ECO:0000313" key="8">
    <source>
        <dbReference type="Proteomes" id="UP000664277"/>
    </source>
</evidence>
<dbReference type="CDD" id="cd02440">
    <property type="entry name" value="AdoMet_MTases"/>
    <property type="match status" value="1"/>
</dbReference>
<evidence type="ECO:0000256" key="4">
    <source>
        <dbReference type="PROSITE-ProRule" id="PRU00354"/>
    </source>
</evidence>
<dbReference type="InterPro" id="IPR036259">
    <property type="entry name" value="MFS_trans_sf"/>
</dbReference>
<evidence type="ECO:0000256" key="3">
    <source>
        <dbReference type="ARBA" id="ARBA00023115"/>
    </source>
</evidence>
<dbReference type="Pfam" id="PF07690">
    <property type="entry name" value="MFS_1"/>
    <property type="match status" value="1"/>
</dbReference>
<protein>
    <submittedName>
        <fullName evidence="7">Fused MFS/spermidine synthase</fullName>
    </submittedName>
</protein>
<gene>
    <name evidence="7" type="ORF">J0M35_17585</name>
</gene>
<reference evidence="7" key="1">
    <citation type="submission" date="2021-02" db="EMBL/GenBank/DDBJ databases">
        <title>Genome-Resolved Metagenomics of a Microbial Community Performing Photosynthetic Biological Nutrient Removal.</title>
        <authorList>
            <person name="Mcdaniel E.A."/>
        </authorList>
    </citation>
    <scope>NUCLEOTIDE SEQUENCE</scope>
    <source>
        <strain evidence="7">UWPOB_OBS1</strain>
    </source>
</reference>
<dbReference type="SUPFAM" id="SSF103473">
    <property type="entry name" value="MFS general substrate transporter"/>
    <property type="match status" value="1"/>
</dbReference>
<organism evidence="7 8">
    <name type="scientific">Candidatus Obscuribacter phosphatis</name>
    <dbReference type="NCBI Taxonomy" id="1906157"/>
    <lineage>
        <taxon>Bacteria</taxon>
        <taxon>Bacillati</taxon>
        <taxon>Candidatus Melainabacteria</taxon>
        <taxon>Candidatus Obscuribacterales</taxon>
        <taxon>Candidatus Obscuribacteraceae</taxon>
        <taxon>Candidatus Obscuribacter</taxon>
    </lineage>
</organism>
<dbReference type="EMBL" id="JAFLCK010000032">
    <property type="protein sequence ID" value="MBN8662185.1"/>
    <property type="molecule type" value="Genomic_DNA"/>
</dbReference>
<evidence type="ECO:0000313" key="7">
    <source>
        <dbReference type="EMBL" id="MBN8662185.1"/>
    </source>
</evidence>
<dbReference type="PANTHER" id="PTHR43317">
    <property type="entry name" value="THERMOSPERMINE SYNTHASE ACAULIS5"/>
    <property type="match status" value="1"/>
</dbReference>
<feature type="transmembrane region" description="Helical" evidence="5">
    <location>
        <begin position="443"/>
        <end position="462"/>
    </location>
</feature>
<dbReference type="NCBIfam" id="NF037959">
    <property type="entry name" value="MFS_SpdSyn"/>
    <property type="match status" value="2"/>
</dbReference>
<dbReference type="Pfam" id="PF01564">
    <property type="entry name" value="Spermine_synth"/>
    <property type="match status" value="1"/>
</dbReference>
<feature type="transmembrane region" description="Helical" evidence="5">
    <location>
        <begin position="249"/>
        <end position="269"/>
    </location>
</feature>
<feature type="active site" description="Proton acceptor" evidence="4">
    <location>
        <position position="638"/>
    </location>
</feature>
<dbReference type="InterPro" id="IPR029063">
    <property type="entry name" value="SAM-dependent_MTases_sf"/>
</dbReference>
<keyword evidence="2 4" id="KW-0808">Transferase</keyword>
<feature type="transmembrane region" description="Helical" evidence="5">
    <location>
        <begin position="281"/>
        <end position="302"/>
    </location>
</feature>
<feature type="transmembrane region" description="Helical" evidence="5">
    <location>
        <begin position="469"/>
        <end position="488"/>
    </location>
</feature>
<dbReference type="Proteomes" id="UP000664277">
    <property type="component" value="Unassembled WGS sequence"/>
</dbReference>
<evidence type="ECO:0000256" key="2">
    <source>
        <dbReference type="ARBA" id="ARBA00022679"/>
    </source>
</evidence>
<dbReference type="Gene3D" id="1.20.1250.20">
    <property type="entry name" value="MFS general substrate transporter like domains"/>
    <property type="match status" value="1"/>
</dbReference>
<feature type="transmembrane region" description="Helical" evidence="5">
    <location>
        <begin position="41"/>
        <end position="68"/>
    </location>
</feature>
<proteinExistence type="inferred from homology"/>
<dbReference type="PANTHER" id="PTHR43317:SF1">
    <property type="entry name" value="THERMOSPERMINE SYNTHASE ACAULIS5"/>
    <property type="match status" value="1"/>
</dbReference>
<dbReference type="InterPro" id="IPR011701">
    <property type="entry name" value="MFS"/>
</dbReference>
<dbReference type="PROSITE" id="PS51006">
    <property type="entry name" value="PABS_2"/>
    <property type="match status" value="1"/>
</dbReference>
<feature type="transmembrane region" description="Helical" evidence="5">
    <location>
        <begin position="156"/>
        <end position="177"/>
    </location>
</feature>
<feature type="transmembrane region" description="Helical" evidence="5">
    <location>
        <begin position="80"/>
        <end position="101"/>
    </location>
</feature>
<evidence type="ECO:0000256" key="1">
    <source>
        <dbReference type="ARBA" id="ARBA00007867"/>
    </source>
</evidence>
<feature type="transmembrane region" description="Helical" evidence="5">
    <location>
        <begin position="383"/>
        <end position="406"/>
    </location>
</feature>